<evidence type="ECO:0000256" key="14">
    <source>
        <dbReference type="ARBA" id="ARBA00029881"/>
    </source>
</evidence>
<dbReference type="PROSITE" id="PS50045">
    <property type="entry name" value="SIGMA54_INTERACT_4"/>
    <property type="match status" value="1"/>
</dbReference>
<evidence type="ECO:0000256" key="16">
    <source>
        <dbReference type="PROSITE-ProRule" id="PRU00169"/>
    </source>
</evidence>
<feature type="domain" description="Response regulatory" evidence="18">
    <location>
        <begin position="3"/>
        <end position="117"/>
    </location>
</feature>
<evidence type="ECO:0000256" key="12">
    <source>
        <dbReference type="ARBA" id="ARBA00023163"/>
    </source>
</evidence>
<comment type="subcellular location">
    <subcellularLocation>
        <location evidence="1">Cytoplasm</location>
    </subcellularLocation>
</comment>
<dbReference type="Gene3D" id="3.40.50.300">
    <property type="entry name" value="P-loop containing nucleotide triphosphate hydrolases"/>
    <property type="match status" value="1"/>
</dbReference>
<evidence type="ECO:0000256" key="15">
    <source>
        <dbReference type="ARBA" id="ARBA00031910"/>
    </source>
</evidence>
<dbReference type="PANTHER" id="PTHR32071:SF95">
    <property type="entry name" value="DNA-BINDING TRANSCRIPTIONAL REGULATOR NTRC"/>
    <property type="match status" value="1"/>
</dbReference>
<dbReference type="SUPFAM" id="SSF52540">
    <property type="entry name" value="P-loop containing nucleoside triphosphate hydrolases"/>
    <property type="match status" value="1"/>
</dbReference>
<dbReference type="PANTHER" id="PTHR32071">
    <property type="entry name" value="TRANSCRIPTIONAL REGULATORY PROTEIN"/>
    <property type="match status" value="1"/>
</dbReference>
<dbReference type="InterPro" id="IPR025944">
    <property type="entry name" value="Sigma_54_int_dom_CS"/>
</dbReference>
<dbReference type="Pfam" id="PF00072">
    <property type="entry name" value="Response_reg"/>
    <property type="match status" value="1"/>
</dbReference>
<keyword evidence="13" id="KW-0535">Nitrogen fixation</keyword>
<dbReference type="SMART" id="SM00448">
    <property type="entry name" value="REC"/>
    <property type="match status" value="1"/>
</dbReference>
<dbReference type="InterPro" id="IPR001789">
    <property type="entry name" value="Sig_transdc_resp-reg_receiver"/>
</dbReference>
<keyword evidence="3" id="KW-0963">Cytoplasm</keyword>
<dbReference type="AlphaFoldDB" id="A0A831ZY08"/>
<dbReference type="SMART" id="SM00382">
    <property type="entry name" value="AAA"/>
    <property type="match status" value="1"/>
</dbReference>
<dbReference type="PROSITE" id="PS00675">
    <property type="entry name" value="SIGMA54_INTERACT_1"/>
    <property type="match status" value="1"/>
</dbReference>
<keyword evidence="9" id="KW-0805">Transcription regulation</keyword>
<dbReference type="PROSITE" id="PS00688">
    <property type="entry name" value="SIGMA54_INTERACT_3"/>
    <property type="match status" value="1"/>
</dbReference>
<evidence type="ECO:0000256" key="13">
    <source>
        <dbReference type="ARBA" id="ARBA00023231"/>
    </source>
</evidence>
<keyword evidence="4" id="KW-0678">Repressor</keyword>
<dbReference type="CDD" id="cd00009">
    <property type="entry name" value="AAA"/>
    <property type="match status" value="1"/>
</dbReference>
<evidence type="ECO:0000256" key="9">
    <source>
        <dbReference type="ARBA" id="ARBA00023015"/>
    </source>
</evidence>
<evidence type="ECO:0000256" key="4">
    <source>
        <dbReference type="ARBA" id="ARBA00022491"/>
    </source>
</evidence>
<dbReference type="GO" id="GO:0005737">
    <property type="term" value="C:cytoplasm"/>
    <property type="evidence" value="ECO:0007669"/>
    <property type="project" value="UniProtKB-SubCell"/>
</dbReference>
<dbReference type="InterPro" id="IPR002197">
    <property type="entry name" value="HTH_Fis"/>
</dbReference>
<dbReference type="InterPro" id="IPR025662">
    <property type="entry name" value="Sigma_54_int_dom_ATP-bd_1"/>
</dbReference>
<dbReference type="Gene3D" id="1.10.10.60">
    <property type="entry name" value="Homeodomain-like"/>
    <property type="match status" value="1"/>
</dbReference>
<evidence type="ECO:0000256" key="3">
    <source>
        <dbReference type="ARBA" id="ARBA00022490"/>
    </source>
</evidence>
<keyword evidence="5 16" id="KW-0597">Phosphoprotein</keyword>
<dbReference type="Pfam" id="PF00158">
    <property type="entry name" value="Sigma54_activat"/>
    <property type="match status" value="1"/>
</dbReference>
<keyword evidence="8" id="KW-0902">Two-component regulatory system</keyword>
<sequence>MAMVLVVDDEKTIRFAFETFLRDEGHTALLAGDVASARRILETARPDIVFLDYRLPDEDGLSLLAQLRAERPDIAVIFMTAFGAMDVAIRAMQLGAYEYLTKPLDLSRIRELIGHILDGRAALHEEASKPKDVGPRPEPIVGRSAAMQTVFKMIGLLTTQDVTVLITGESGVGKELVARAIHEHSDRRSAPFVAVNCGAMPETLLEAEMFGYEKGAFTGAERQKPGKFEIAGHGTIFLDEIGELHPGLQVKLLRVLQERTFERVGGTVSLPMHARILAATNKNLYEEMLQGRFRRDLYYRLHLIHIHLPPLRERMDDVPLLVEHFVEKCNRELGRRVRGLSPGAMERFLNYSWPGNVRELENEIKRAMVLSRDEVLNERLFELGGQVSGGNLGEDSEEVLRRAACRLMDEKLRAQKVVGSILDEVVSVVEAALLREALHKCQGNQLQASELLGIHRATLRKKKKDYGL</sequence>
<dbReference type="InterPro" id="IPR009057">
    <property type="entry name" value="Homeodomain-like_sf"/>
</dbReference>
<feature type="modified residue" description="4-aspartylphosphate" evidence="16">
    <location>
        <position position="52"/>
    </location>
</feature>
<dbReference type="Gene3D" id="3.40.50.2300">
    <property type="match status" value="1"/>
</dbReference>
<dbReference type="SUPFAM" id="SSF46689">
    <property type="entry name" value="Homeodomain-like"/>
    <property type="match status" value="1"/>
</dbReference>
<name>A0A831ZY08_9BACT</name>
<dbReference type="GO" id="GO:0043565">
    <property type="term" value="F:sequence-specific DNA binding"/>
    <property type="evidence" value="ECO:0007669"/>
    <property type="project" value="InterPro"/>
</dbReference>
<evidence type="ECO:0000256" key="10">
    <source>
        <dbReference type="ARBA" id="ARBA00023125"/>
    </source>
</evidence>
<evidence type="ECO:0000256" key="8">
    <source>
        <dbReference type="ARBA" id="ARBA00023012"/>
    </source>
</evidence>
<dbReference type="PROSITE" id="PS50110">
    <property type="entry name" value="RESPONSE_REGULATORY"/>
    <property type="match status" value="1"/>
</dbReference>
<dbReference type="Pfam" id="PF25601">
    <property type="entry name" value="AAA_lid_14"/>
    <property type="match status" value="1"/>
</dbReference>
<dbReference type="FunFam" id="3.40.50.300:FF:000006">
    <property type="entry name" value="DNA-binding transcriptional regulator NtrC"/>
    <property type="match status" value="1"/>
</dbReference>
<evidence type="ECO:0000313" key="19">
    <source>
        <dbReference type="EMBL" id="HFK96118.1"/>
    </source>
</evidence>
<dbReference type="SUPFAM" id="SSF52172">
    <property type="entry name" value="CheY-like"/>
    <property type="match status" value="1"/>
</dbReference>
<proteinExistence type="predicted"/>
<dbReference type="CDD" id="cd00156">
    <property type="entry name" value="REC"/>
    <property type="match status" value="1"/>
</dbReference>
<dbReference type="GO" id="GO:0005524">
    <property type="term" value="F:ATP binding"/>
    <property type="evidence" value="ECO:0007669"/>
    <property type="project" value="UniProtKB-KW"/>
</dbReference>
<dbReference type="InterPro" id="IPR002078">
    <property type="entry name" value="Sigma_54_int"/>
</dbReference>
<reference evidence="19" key="1">
    <citation type="journal article" date="2020" name="mSystems">
        <title>Genome- and Community-Level Interaction Insights into Carbon Utilization and Element Cycling Functions of Hydrothermarchaeota in Hydrothermal Sediment.</title>
        <authorList>
            <person name="Zhou Z."/>
            <person name="Liu Y."/>
            <person name="Xu W."/>
            <person name="Pan J."/>
            <person name="Luo Z.H."/>
            <person name="Li M."/>
        </authorList>
    </citation>
    <scope>NUCLEOTIDE SEQUENCE [LARGE SCALE GENOMIC DNA]</scope>
    <source>
        <strain evidence="19">SpSt-456</strain>
    </source>
</reference>
<keyword evidence="7" id="KW-0067">ATP-binding</keyword>
<evidence type="ECO:0000256" key="7">
    <source>
        <dbReference type="ARBA" id="ARBA00022840"/>
    </source>
</evidence>
<evidence type="ECO:0000259" key="17">
    <source>
        <dbReference type="PROSITE" id="PS50045"/>
    </source>
</evidence>
<dbReference type="Pfam" id="PF02954">
    <property type="entry name" value="HTH_8"/>
    <property type="match status" value="1"/>
</dbReference>
<evidence type="ECO:0000256" key="6">
    <source>
        <dbReference type="ARBA" id="ARBA00022741"/>
    </source>
</evidence>
<feature type="domain" description="Sigma-54 factor interaction" evidence="17">
    <location>
        <begin position="140"/>
        <end position="369"/>
    </location>
</feature>
<dbReference type="PRINTS" id="PR01590">
    <property type="entry name" value="HTHFIS"/>
</dbReference>
<keyword evidence="6" id="KW-0547">Nucleotide-binding</keyword>
<dbReference type="EMBL" id="DSTK01000009">
    <property type="protein sequence ID" value="HFK96118.1"/>
    <property type="molecule type" value="Genomic_DNA"/>
</dbReference>
<evidence type="ECO:0000256" key="1">
    <source>
        <dbReference type="ARBA" id="ARBA00004496"/>
    </source>
</evidence>
<gene>
    <name evidence="19" type="ORF">ENS06_02190</name>
</gene>
<dbReference type="InterPro" id="IPR003593">
    <property type="entry name" value="AAA+_ATPase"/>
</dbReference>
<dbReference type="GO" id="GO:0006355">
    <property type="term" value="P:regulation of DNA-templated transcription"/>
    <property type="evidence" value="ECO:0007669"/>
    <property type="project" value="InterPro"/>
</dbReference>
<keyword evidence="10" id="KW-0238">DNA-binding</keyword>
<keyword evidence="12" id="KW-0804">Transcription</keyword>
<organism evidence="19">
    <name type="scientific">Desulfacinum infernum</name>
    <dbReference type="NCBI Taxonomy" id="35837"/>
    <lineage>
        <taxon>Bacteria</taxon>
        <taxon>Pseudomonadati</taxon>
        <taxon>Thermodesulfobacteriota</taxon>
        <taxon>Syntrophobacteria</taxon>
        <taxon>Syntrophobacterales</taxon>
        <taxon>Syntrophobacteraceae</taxon>
        <taxon>Desulfacinum</taxon>
    </lineage>
</organism>
<dbReference type="InterPro" id="IPR011006">
    <property type="entry name" value="CheY-like_superfamily"/>
</dbReference>
<evidence type="ECO:0000259" key="18">
    <source>
        <dbReference type="PROSITE" id="PS50110"/>
    </source>
</evidence>
<protein>
    <recommendedName>
        <fullName evidence="2">DNA-binding transcriptional regulator NtrC</fullName>
    </recommendedName>
    <alternativeName>
        <fullName evidence="14">Nitrogen regulation protein NR(I)</fullName>
    </alternativeName>
    <alternativeName>
        <fullName evidence="15">Nitrogen regulator I</fullName>
    </alternativeName>
</protein>
<dbReference type="GO" id="GO:0000160">
    <property type="term" value="P:phosphorelay signal transduction system"/>
    <property type="evidence" value="ECO:0007669"/>
    <property type="project" value="UniProtKB-KW"/>
</dbReference>
<evidence type="ECO:0000256" key="11">
    <source>
        <dbReference type="ARBA" id="ARBA00023159"/>
    </source>
</evidence>
<accession>A0A831ZY08</accession>
<dbReference type="InterPro" id="IPR058031">
    <property type="entry name" value="AAA_lid_NorR"/>
</dbReference>
<evidence type="ECO:0000256" key="5">
    <source>
        <dbReference type="ARBA" id="ARBA00022553"/>
    </source>
</evidence>
<comment type="caution">
    <text evidence="19">The sequence shown here is derived from an EMBL/GenBank/DDBJ whole genome shotgun (WGS) entry which is preliminary data.</text>
</comment>
<keyword evidence="11" id="KW-0010">Activator</keyword>
<dbReference type="Gene3D" id="1.10.8.60">
    <property type="match status" value="1"/>
</dbReference>
<evidence type="ECO:0000256" key="2">
    <source>
        <dbReference type="ARBA" id="ARBA00019059"/>
    </source>
</evidence>
<dbReference type="InterPro" id="IPR027417">
    <property type="entry name" value="P-loop_NTPase"/>
</dbReference>